<dbReference type="EMBL" id="JARJCM010000068">
    <property type="protein sequence ID" value="KAJ7033043.1"/>
    <property type="molecule type" value="Genomic_DNA"/>
</dbReference>
<evidence type="ECO:0000313" key="2">
    <source>
        <dbReference type="EMBL" id="KAJ7033043.1"/>
    </source>
</evidence>
<dbReference type="Proteomes" id="UP001218188">
    <property type="component" value="Unassembled WGS sequence"/>
</dbReference>
<evidence type="ECO:0000313" key="3">
    <source>
        <dbReference type="Proteomes" id="UP001218188"/>
    </source>
</evidence>
<protein>
    <submittedName>
        <fullName evidence="2">Uncharacterized protein</fullName>
    </submittedName>
</protein>
<dbReference type="AlphaFoldDB" id="A0AAD6SSE6"/>
<gene>
    <name evidence="2" type="ORF">C8F04DRAFT_1105893</name>
</gene>
<keyword evidence="3" id="KW-1185">Reference proteome</keyword>
<feature type="chain" id="PRO_5042163416" evidence="1">
    <location>
        <begin position="27"/>
        <end position="137"/>
    </location>
</feature>
<feature type="signal peptide" evidence="1">
    <location>
        <begin position="1"/>
        <end position="26"/>
    </location>
</feature>
<accession>A0AAD6SSE6</accession>
<reference evidence="2" key="1">
    <citation type="submission" date="2023-03" db="EMBL/GenBank/DDBJ databases">
        <title>Massive genome expansion in bonnet fungi (Mycena s.s.) driven by repeated elements and novel gene families across ecological guilds.</title>
        <authorList>
            <consortium name="Lawrence Berkeley National Laboratory"/>
            <person name="Harder C.B."/>
            <person name="Miyauchi S."/>
            <person name="Viragh M."/>
            <person name="Kuo A."/>
            <person name="Thoen E."/>
            <person name="Andreopoulos B."/>
            <person name="Lu D."/>
            <person name="Skrede I."/>
            <person name="Drula E."/>
            <person name="Henrissat B."/>
            <person name="Morin E."/>
            <person name="Kohler A."/>
            <person name="Barry K."/>
            <person name="LaButti K."/>
            <person name="Morin E."/>
            <person name="Salamov A."/>
            <person name="Lipzen A."/>
            <person name="Mereny Z."/>
            <person name="Hegedus B."/>
            <person name="Baldrian P."/>
            <person name="Stursova M."/>
            <person name="Weitz H."/>
            <person name="Taylor A."/>
            <person name="Grigoriev I.V."/>
            <person name="Nagy L.G."/>
            <person name="Martin F."/>
            <person name="Kauserud H."/>
        </authorList>
    </citation>
    <scope>NUCLEOTIDE SEQUENCE</scope>
    <source>
        <strain evidence="2">CBHHK200</strain>
    </source>
</reference>
<comment type="caution">
    <text evidence="2">The sequence shown here is derived from an EMBL/GenBank/DDBJ whole genome shotgun (WGS) entry which is preliminary data.</text>
</comment>
<proteinExistence type="predicted"/>
<organism evidence="2 3">
    <name type="scientific">Mycena alexandri</name>
    <dbReference type="NCBI Taxonomy" id="1745969"/>
    <lineage>
        <taxon>Eukaryota</taxon>
        <taxon>Fungi</taxon>
        <taxon>Dikarya</taxon>
        <taxon>Basidiomycota</taxon>
        <taxon>Agaricomycotina</taxon>
        <taxon>Agaricomycetes</taxon>
        <taxon>Agaricomycetidae</taxon>
        <taxon>Agaricales</taxon>
        <taxon>Marasmiineae</taxon>
        <taxon>Mycenaceae</taxon>
        <taxon>Mycena</taxon>
    </lineage>
</organism>
<name>A0AAD6SSE6_9AGAR</name>
<evidence type="ECO:0000256" key="1">
    <source>
        <dbReference type="SAM" id="SignalP"/>
    </source>
</evidence>
<keyword evidence="1" id="KW-0732">Signal</keyword>
<sequence length="137" mass="15390">MQEHCPLEARLFWIWHLCSVVGGAGAGRRFRRMWGCRHGAGIIPRGISAQYSTRRAALHRNRQLKASSSFYPASESSWSPNPIPLRFRPSSWSLVFGLSSFVLVLAFRLSSWSCCDNARPNPCKPKSKSVAVVLVWS</sequence>